<dbReference type="InterPro" id="IPR036318">
    <property type="entry name" value="FAD-bd_PCMH-like_sf"/>
</dbReference>
<dbReference type="Gene3D" id="3.30.465.10">
    <property type="match status" value="1"/>
</dbReference>
<evidence type="ECO:0000256" key="1">
    <source>
        <dbReference type="ARBA" id="ARBA00001974"/>
    </source>
</evidence>
<dbReference type="EMBL" id="CAKMRJ010000001">
    <property type="protein sequence ID" value="CAH1412706.1"/>
    <property type="molecule type" value="Genomic_DNA"/>
</dbReference>
<dbReference type="InterPro" id="IPR016169">
    <property type="entry name" value="FAD-bd_PCMH_sub2"/>
</dbReference>
<dbReference type="InterPro" id="IPR016166">
    <property type="entry name" value="FAD-bd_PCMH"/>
</dbReference>
<protein>
    <recommendedName>
        <fullName evidence="2">FAD-binding PCMH-type domain-containing protein</fullName>
    </recommendedName>
</protein>
<sequence>MKTRSGGHDYEGLSYVANSNQPFFVVDMFKLCSVNISIEDETAWIQAGATLGEVYYRIAEKSNTHAFPAGICPTVGVGGHFSGGGYGNLMTKYGLAVDNIVDAQLINRCEWKASE</sequence>
<comment type="cofactor">
    <cofactor evidence="1">
        <name>FAD</name>
        <dbReference type="ChEBI" id="CHEBI:57692"/>
    </cofactor>
</comment>
<reference evidence="3 4" key="1">
    <citation type="submission" date="2022-01" db="EMBL/GenBank/DDBJ databases">
        <authorList>
            <person name="Xiong W."/>
            <person name="Schranz E."/>
        </authorList>
    </citation>
    <scope>NUCLEOTIDE SEQUENCE [LARGE SCALE GENOMIC DNA]</scope>
</reference>
<evidence type="ECO:0000313" key="3">
    <source>
        <dbReference type="EMBL" id="CAH1412706.1"/>
    </source>
</evidence>
<feature type="domain" description="FAD-binding PCMH-type" evidence="2">
    <location>
        <begin position="1"/>
        <end position="115"/>
    </location>
</feature>
<dbReference type="AlphaFoldDB" id="A0AAU9LHE6"/>
<dbReference type="Proteomes" id="UP001157418">
    <property type="component" value="Unassembled WGS sequence"/>
</dbReference>
<dbReference type="Gene3D" id="3.30.43.10">
    <property type="entry name" value="Uridine Diphospho-n-acetylenolpyruvylglucosamine Reductase, domain 2"/>
    <property type="match status" value="1"/>
</dbReference>
<evidence type="ECO:0000313" key="4">
    <source>
        <dbReference type="Proteomes" id="UP001157418"/>
    </source>
</evidence>
<dbReference type="PROSITE" id="PS51387">
    <property type="entry name" value="FAD_PCMH"/>
    <property type="match status" value="1"/>
</dbReference>
<dbReference type="InterPro" id="IPR016167">
    <property type="entry name" value="FAD-bd_PCMH_sub1"/>
</dbReference>
<proteinExistence type="predicted"/>
<gene>
    <name evidence="3" type="ORF">LVIROSA_LOCUS703</name>
</gene>
<comment type="caution">
    <text evidence="3">The sequence shown here is derived from an EMBL/GenBank/DDBJ whole genome shotgun (WGS) entry which is preliminary data.</text>
</comment>
<dbReference type="InterPro" id="IPR006094">
    <property type="entry name" value="Oxid_FAD_bind_N"/>
</dbReference>
<keyword evidence="4" id="KW-1185">Reference proteome</keyword>
<accession>A0AAU9LHE6</accession>
<evidence type="ECO:0000259" key="2">
    <source>
        <dbReference type="PROSITE" id="PS51387"/>
    </source>
</evidence>
<name>A0AAU9LHE6_9ASTR</name>
<dbReference type="GO" id="GO:0071949">
    <property type="term" value="F:FAD binding"/>
    <property type="evidence" value="ECO:0007669"/>
    <property type="project" value="InterPro"/>
</dbReference>
<dbReference type="PANTHER" id="PTHR32448">
    <property type="entry name" value="OS08G0158400 PROTEIN"/>
    <property type="match status" value="1"/>
</dbReference>
<dbReference type="Pfam" id="PF01565">
    <property type="entry name" value="FAD_binding_4"/>
    <property type="match status" value="1"/>
</dbReference>
<organism evidence="3 4">
    <name type="scientific">Lactuca virosa</name>
    <dbReference type="NCBI Taxonomy" id="75947"/>
    <lineage>
        <taxon>Eukaryota</taxon>
        <taxon>Viridiplantae</taxon>
        <taxon>Streptophyta</taxon>
        <taxon>Embryophyta</taxon>
        <taxon>Tracheophyta</taxon>
        <taxon>Spermatophyta</taxon>
        <taxon>Magnoliopsida</taxon>
        <taxon>eudicotyledons</taxon>
        <taxon>Gunneridae</taxon>
        <taxon>Pentapetalae</taxon>
        <taxon>asterids</taxon>
        <taxon>campanulids</taxon>
        <taxon>Asterales</taxon>
        <taxon>Asteraceae</taxon>
        <taxon>Cichorioideae</taxon>
        <taxon>Cichorieae</taxon>
        <taxon>Lactucinae</taxon>
        <taxon>Lactuca</taxon>
    </lineage>
</organism>
<dbReference type="SUPFAM" id="SSF56176">
    <property type="entry name" value="FAD-binding/transporter-associated domain-like"/>
    <property type="match status" value="1"/>
</dbReference>